<accession>A0A6C0JIF5</accession>
<dbReference type="AlphaFoldDB" id="A0A6C0JIF5"/>
<sequence length="164" mass="19844">MYMSTNRLMKQSTYFFNDINNNSINQYYGIDDTDMKIDIFQTHIDTYLLEFKYTKPIEQNVINFVGLPDEISKKINSYLFDYINVIYKIKCNECCMTPPKCSLFSLQYKIPVPYINIIKYYKYLIIKYNCFYNDIHWSPANSIRITILEIITMMKLNHFKYLFH</sequence>
<reference evidence="1" key="1">
    <citation type="journal article" date="2020" name="Nature">
        <title>Giant virus diversity and host interactions through global metagenomics.</title>
        <authorList>
            <person name="Schulz F."/>
            <person name="Roux S."/>
            <person name="Paez-Espino D."/>
            <person name="Jungbluth S."/>
            <person name="Walsh D.A."/>
            <person name="Denef V.J."/>
            <person name="McMahon K.D."/>
            <person name="Konstantinidis K.T."/>
            <person name="Eloe-Fadrosh E.A."/>
            <person name="Kyrpides N.C."/>
            <person name="Woyke T."/>
        </authorList>
    </citation>
    <scope>NUCLEOTIDE SEQUENCE</scope>
    <source>
        <strain evidence="1">GVMAG-M-3300027736-24</strain>
    </source>
</reference>
<evidence type="ECO:0000313" key="1">
    <source>
        <dbReference type="EMBL" id="QHU05605.1"/>
    </source>
</evidence>
<dbReference type="EMBL" id="MN740417">
    <property type="protein sequence ID" value="QHU05605.1"/>
    <property type="molecule type" value="Genomic_DNA"/>
</dbReference>
<protein>
    <submittedName>
        <fullName evidence="1">Uncharacterized protein</fullName>
    </submittedName>
</protein>
<name>A0A6C0JIF5_9ZZZZ</name>
<proteinExistence type="predicted"/>
<organism evidence="1">
    <name type="scientific">viral metagenome</name>
    <dbReference type="NCBI Taxonomy" id="1070528"/>
    <lineage>
        <taxon>unclassified sequences</taxon>
        <taxon>metagenomes</taxon>
        <taxon>organismal metagenomes</taxon>
    </lineage>
</organism>